<reference evidence="3 4" key="1">
    <citation type="journal article" date="2019" name="Sci. Rep.">
        <title>A high-quality genome of Eragrostis curvula grass provides insights into Poaceae evolution and supports new strategies to enhance forage quality.</title>
        <authorList>
            <person name="Carballo J."/>
            <person name="Santos B.A.C.M."/>
            <person name="Zappacosta D."/>
            <person name="Garbus I."/>
            <person name="Selva J.P."/>
            <person name="Gallo C.A."/>
            <person name="Diaz A."/>
            <person name="Albertini E."/>
            <person name="Caccamo M."/>
            <person name="Echenique V."/>
        </authorList>
    </citation>
    <scope>NUCLEOTIDE SEQUENCE [LARGE SCALE GENOMIC DNA]</scope>
    <source>
        <strain evidence="4">cv. Victoria</strain>
        <tissue evidence="3">Leaf</tissue>
    </source>
</reference>
<accession>A0A5J9TWH1</accession>
<dbReference type="AlphaFoldDB" id="A0A5J9TWH1"/>
<proteinExistence type="predicted"/>
<keyword evidence="4" id="KW-1185">Reference proteome</keyword>
<dbReference type="OrthoDB" id="10601378at2759"/>
<organism evidence="3 4">
    <name type="scientific">Eragrostis curvula</name>
    <name type="common">weeping love grass</name>
    <dbReference type="NCBI Taxonomy" id="38414"/>
    <lineage>
        <taxon>Eukaryota</taxon>
        <taxon>Viridiplantae</taxon>
        <taxon>Streptophyta</taxon>
        <taxon>Embryophyta</taxon>
        <taxon>Tracheophyta</taxon>
        <taxon>Spermatophyta</taxon>
        <taxon>Magnoliopsida</taxon>
        <taxon>Liliopsida</taxon>
        <taxon>Poales</taxon>
        <taxon>Poaceae</taxon>
        <taxon>PACMAD clade</taxon>
        <taxon>Chloridoideae</taxon>
        <taxon>Eragrostideae</taxon>
        <taxon>Eragrostidinae</taxon>
        <taxon>Eragrostis</taxon>
    </lineage>
</organism>
<gene>
    <name evidence="3" type="ORF">EJB05_39166</name>
</gene>
<feature type="non-terminal residue" evidence="3">
    <location>
        <position position="1"/>
    </location>
</feature>
<evidence type="ECO:0000256" key="2">
    <source>
        <dbReference type="SAM" id="Phobius"/>
    </source>
</evidence>
<name>A0A5J9TWH1_9POAL</name>
<feature type="compositionally biased region" description="Basic and acidic residues" evidence="1">
    <location>
        <begin position="20"/>
        <end position="29"/>
    </location>
</feature>
<keyword evidence="2" id="KW-0812">Transmembrane</keyword>
<evidence type="ECO:0000256" key="1">
    <source>
        <dbReference type="SAM" id="MobiDB-lite"/>
    </source>
</evidence>
<keyword evidence="2" id="KW-0472">Membrane</keyword>
<keyword evidence="2" id="KW-1133">Transmembrane helix</keyword>
<sequence length="183" mass="20352">MSGGKGKNARWPVMGSYTHMSDRRCDRRRPLISRRSRRTSPPRDVTTLYSSRRPPALRDTKGDRWVSTKDAAAGVVGWTREKLLSSRHRRAVEGTTPLGARQTRRINDGCRISRRKSLLVAAHRKMCVRRCRPGGTPEAQGSVTTTPSWNRGAARMSFGGVCVAASFLYALIVPLLLGYISTI</sequence>
<evidence type="ECO:0000313" key="4">
    <source>
        <dbReference type="Proteomes" id="UP000324897"/>
    </source>
</evidence>
<feature type="region of interest" description="Disordered" evidence="1">
    <location>
        <begin position="1"/>
        <end position="63"/>
    </location>
</feature>
<evidence type="ECO:0000313" key="3">
    <source>
        <dbReference type="EMBL" id="TVU15635.1"/>
    </source>
</evidence>
<comment type="caution">
    <text evidence="3">The sequence shown here is derived from an EMBL/GenBank/DDBJ whole genome shotgun (WGS) entry which is preliminary data.</text>
</comment>
<dbReference type="Gramene" id="TVU15635">
    <property type="protein sequence ID" value="TVU15635"/>
    <property type="gene ID" value="EJB05_39166"/>
</dbReference>
<feature type="compositionally biased region" description="Basic residues" evidence="1">
    <location>
        <begin position="30"/>
        <end position="40"/>
    </location>
</feature>
<feature type="transmembrane region" description="Helical" evidence="2">
    <location>
        <begin position="158"/>
        <end position="180"/>
    </location>
</feature>
<protein>
    <submittedName>
        <fullName evidence="3">Uncharacterized protein</fullName>
    </submittedName>
</protein>
<dbReference type="Proteomes" id="UP000324897">
    <property type="component" value="Unassembled WGS sequence"/>
</dbReference>
<dbReference type="EMBL" id="RWGY01000031">
    <property type="protein sequence ID" value="TVU15635.1"/>
    <property type="molecule type" value="Genomic_DNA"/>
</dbReference>